<dbReference type="InterPro" id="IPR012340">
    <property type="entry name" value="NA-bd_OB-fold"/>
</dbReference>
<name>A0AAD5XSZ4_9FUNG</name>
<keyword evidence="5" id="KW-1185">Reference proteome</keyword>
<dbReference type="SMART" id="SM00658">
    <property type="entry name" value="RPOL8c"/>
    <property type="match status" value="1"/>
</dbReference>
<dbReference type="SUPFAM" id="SSF50249">
    <property type="entry name" value="Nucleic acid-binding proteins"/>
    <property type="match status" value="1"/>
</dbReference>
<organism evidence="4 5">
    <name type="scientific">Clydaea vesicula</name>
    <dbReference type="NCBI Taxonomy" id="447962"/>
    <lineage>
        <taxon>Eukaryota</taxon>
        <taxon>Fungi</taxon>
        <taxon>Fungi incertae sedis</taxon>
        <taxon>Chytridiomycota</taxon>
        <taxon>Chytridiomycota incertae sedis</taxon>
        <taxon>Chytridiomycetes</taxon>
        <taxon>Lobulomycetales</taxon>
        <taxon>Lobulomycetaceae</taxon>
        <taxon>Clydaea</taxon>
    </lineage>
</organism>
<dbReference type="Proteomes" id="UP001211065">
    <property type="component" value="Unassembled WGS sequence"/>
</dbReference>
<evidence type="ECO:0000313" key="5">
    <source>
        <dbReference type="Proteomes" id="UP001211065"/>
    </source>
</evidence>
<gene>
    <name evidence="4" type="ORF">HK099_008646</name>
</gene>
<dbReference type="EMBL" id="JADGJW010000976">
    <property type="protein sequence ID" value="KAJ3208812.1"/>
    <property type="molecule type" value="Genomic_DNA"/>
</dbReference>
<protein>
    <recommendedName>
        <fullName evidence="6">DNA-directed RNA polymerase</fullName>
    </recommendedName>
</protein>
<dbReference type="InterPro" id="IPR005570">
    <property type="entry name" value="RPABC3"/>
</dbReference>
<dbReference type="Pfam" id="PF03870">
    <property type="entry name" value="RNA_pol_Rpb8"/>
    <property type="match status" value="1"/>
</dbReference>
<dbReference type="GO" id="GO:0003899">
    <property type="term" value="F:DNA-directed RNA polymerase activity"/>
    <property type="evidence" value="ECO:0007669"/>
    <property type="project" value="InterPro"/>
</dbReference>
<dbReference type="GO" id="GO:0005666">
    <property type="term" value="C:RNA polymerase III complex"/>
    <property type="evidence" value="ECO:0007669"/>
    <property type="project" value="TreeGrafter"/>
</dbReference>
<comment type="similarity">
    <text evidence="2">Belongs to the eukaryotic RPB8 RNA polymerase subunit family.</text>
</comment>
<evidence type="ECO:0008006" key="6">
    <source>
        <dbReference type="Google" id="ProtNLM"/>
    </source>
</evidence>
<comment type="subcellular location">
    <subcellularLocation>
        <location evidence="1">Nucleus</location>
    </subcellularLocation>
</comment>
<dbReference type="Gene3D" id="2.40.50.140">
    <property type="entry name" value="Nucleic acid-binding proteins"/>
    <property type="match status" value="1"/>
</dbReference>
<dbReference type="GO" id="GO:0005665">
    <property type="term" value="C:RNA polymerase II, core complex"/>
    <property type="evidence" value="ECO:0007669"/>
    <property type="project" value="TreeGrafter"/>
</dbReference>
<keyword evidence="3" id="KW-0539">Nucleus</keyword>
<dbReference type="GO" id="GO:0006351">
    <property type="term" value="P:DNA-templated transcription"/>
    <property type="evidence" value="ECO:0007669"/>
    <property type="project" value="InterPro"/>
</dbReference>
<dbReference type="GO" id="GO:0005736">
    <property type="term" value="C:RNA polymerase I complex"/>
    <property type="evidence" value="ECO:0007669"/>
    <property type="project" value="TreeGrafter"/>
</dbReference>
<evidence type="ECO:0000256" key="3">
    <source>
        <dbReference type="ARBA" id="ARBA00023242"/>
    </source>
</evidence>
<evidence type="ECO:0000313" key="4">
    <source>
        <dbReference type="EMBL" id="KAJ3208812.1"/>
    </source>
</evidence>
<dbReference type="AlphaFoldDB" id="A0AAD5XSZ4"/>
<feature type="non-terminal residue" evidence="4">
    <location>
        <position position="1"/>
    </location>
</feature>
<dbReference type="PANTHER" id="PTHR10917">
    <property type="entry name" value="DNA-DIRECTED RNA POLYMERASES I, II, AND III SUBUNIT RPABC3"/>
    <property type="match status" value="1"/>
</dbReference>
<evidence type="ECO:0000256" key="1">
    <source>
        <dbReference type="ARBA" id="ARBA00004123"/>
    </source>
</evidence>
<evidence type="ECO:0000256" key="2">
    <source>
        <dbReference type="ARBA" id="ARBA00008912"/>
    </source>
</evidence>
<reference evidence="4" key="1">
    <citation type="submission" date="2020-05" db="EMBL/GenBank/DDBJ databases">
        <title>Phylogenomic resolution of chytrid fungi.</title>
        <authorList>
            <person name="Stajich J.E."/>
            <person name="Amses K."/>
            <person name="Simmons R."/>
            <person name="Seto K."/>
            <person name="Myers J."/>
            <person name="Bonds A."/>
            <person name="Quandt C.A."/>
            <person name="Barry K."/>
            <person name="Liu P."/>
            <person name="Grigoriev I."/>
            <person name="Longcore J.E."/>
            <person name="James T.Y."/>
        </authorList>
    </citation>
    <scope>NUCLEOTIDE SEQUENCE</scope>
    <source>
        <strain evidence="4">JEL0476</strain>
    </source>
</reference>
<accession>A0AAD5XSZ4</accession>
<sequence>GKKFDKVSRITAKNDQEMELRLDVNTEIYPLKITERLNLLLTNSLSLDPTIPDNEMWRLNSKSIADDYEYVMHGKCYKFHEIESDKVYVN</sequence>
<proteinExistence type="inferred from homology"/>
<dbReference type="PANTHER" id="PTHR10917:SF0">
    <property type="entry name" value="DNA-DIRECTED RNA POLYMERASES I, II, AND III SUBUNIT RPABC3"/>
    <property type="match status" value="1"/>
</dbReference>
<comment type="caution">
    <text evidence="4">The sequence shown here is derived from an EMBL/GenBank/DDBJ whole genome shotgun (WGS) entry which is preliminary data.</text>
</comment>